<organism evidence="1 2">
    <name type="scientific">Tanacetum coccineum</name>
    <dbReference type="NCBI Taxonomy" id="301880"/>
    <lineage>
        <taxon>Eukaryota</taxon>
        <taxon>Viridiplantae</taxon>
        <taxon>Streptophyta</taxon>
        <taxon>Embryophyta</taxon>
        <taxon>Tracheophyta</taxon>
        <taxon>Spermatophyta</taxon>
        <taxon>Magnoliopsida</taxon>
        <taxon>eudicotyledons</taxon>
        <taxon>Gunneridae</taxon>
        <taxon>Pentapetalae</taxon>
        <taxon>asterids</taxon>
        <taxon>campanulids</taxon>
        <taxon>Asterales</taxon>
        <taxon>Asteraceae</taxon>
        <taxon>Asteroideae</taxon>
        <taxon>Anthemideae</taxon>
        <taxon>Anthemidinae</taxon>
        <taxon>Tanacetum</taxon>
    </lineage>
</organism>
<dbReference type="EMBL" id="BQNB010014884">
    <property type="protein sequence ID" value="GJT33507.1"/>
    <property type="molecule type" value="Genomic_DNA"/>
</dbReference>
<sequence>MQMFYSQIKANSLSYLPQSSSQLMRSWQTEDESIYGHRRLGQCQLSKYQHVRLKQSVRVYLQKTFKLDHSCVAERNQERKNSNARNSTSKIGVAERKNMTLIEAARTMIISKGKVPDMDVDLDLQLHP</sequence>
<keyword evidence="2" id="KW-1185">Reference proteome</keyword>
<evidence type="ECO:0000313" key="2">
    <source>
        <dbReference type="Proteomes" id="UP001151760"/>
    </source>
</evidence>
<protein>
    <submittedName>
        <fullName evidence="1">Uncharacterized protein</fullName>
    </submittedName>
</protein>
<proteinExistence type="predicted"/>
<reference evidence="1" key="2">
    <citation type="submission" date="2022-01" db="EMBL/GenBank/DDBJ databases">
        <authorList>
            <person name="Yamashiro T."/>
            <person name="Shiraishi A."/>
            <person name="Satake H."/>
            <person name="Nakayama K."/>
        </authorList>
    </citation>
    <scope>NUCLEOTIDE SEQUENCE</scope>
</reference>
<comment type="caution">
    <text evidence="1">The sequence shown here is derived from an EMBL/GenBank/DDBJ whole genome shotgun (WGS) entry which is preliminary data.</text>
</comment>
<gene>
    <name evidence="1" type="ORF">Tco_0923926</name>
</gene>
<dbReference type="Proteomes" id="UP001151760">
    <property type="component" value="Unassembled WGS sequence"/>
</dbReference>
<name>A0ABQ5D3H0_9ASTR</name>
<reference evidence="1" key="1">
    <citation type="journal article" date="2022" name="Int. J. Mol. Sci.">
        <title>Draft Genome of Tanacetum Coccineum: Genomic Comparison of Closely Related Tanacetum-Family Plants.</title>
        <authorList>
            <person name="Yamashiro T."/>
            <person name="Shiraishi A."/>
            <person name="Nakayama K."/>
            <person name="Satake H."/>
        </authorList>
    </citation>
    <scope>NUCLEOTIDE SEQUENCE</scope>
</reference>
<evidence type="ECO:0000313" key="1">
    <source>
        <dbReference type="EMBL" id="GJT33507.1"/>
    </source>
</evidence>
<accession>A0ABQ5D3H0</accession>